<dbReference type="InterPro" id="IPR015943">
    <property type="entry name" value="WD40/YVTN_repeat-like_dom_sf"/>
</dbReference>
<dbReference type="Gramene" id="PRQ28925">
    <property type="protein sequence ID" value="PRQ28925"/>
    <property type="gene ID" value="RchiOBHm_Chr5g0008271"/>
</dbReference>
<dbReference type="Gene3D" id="2.130.10.10">
    <property type="entry name" value="YVTN repeat-like/Quinoprotein amine dehydrogenase"/>
    <property type="match status" value="1"/>
</dbReference>
<keyword evidence="1" id="KW-0853">WD repeat</keyword>
<dbReference type="EMBL" id="PDCK01000043">
    <property type="protein sequence ID" value="PRQ28925.1"/>
    <property type="molecule type" value="Genomic_DNA"/>
</dbReference>
<comment type="caution">
    <text evidence="3">The sequence shown here is derived from an EMBL/GenBank/DDBJ whole genome shotgun (WGS) entry which is preliminary data.</text>
</comment>
<dbReference type="Proteomes" id="UP000238479">
    <property type="component" value="Chromosome 5"/>
</dbReference>
<protein>
    <submittedName>
        <fullName evidence="3">Putative transcription factor WD40-like family</fullName>
    </submittedName>
</protein>
<evidence type="ECO:0000256" key="2">
    <source>
        <dbReference type="ARBA" id="ARBA00022737"/>
    </source>
</evidence>
<dbReference type="STRING" id="74649.A0A2P6Q423"/>
<evidence type="ECO:0000256" key="1">
    <source>
        <dbReference type="ARBA" id="ARBA00022574"/>
    </source>
</evidence>
<evidence type="ECO:0000313" key="3">
    <source>
        <dbReference type="EMBL" id="PRQ28925.1"/>
    </source>
</evidence>
<organism evidence="3 4">
    <name type="scientific">Rosa chinensis</name>
    <name type="common">China rose</name>
    <dbReference type="NCBI Taxonomy" id="74649"/>
    <lineage>
        <taxon>Eukaryota</taxon>
        <taxon>Viridiplantae</taxon>
        <taxon>Streptophyta</taxon>
        <taxon>Embryophyta</taxon>
        <taxon>Tracheophyta</taxon>
        <taxon>Spermatophyta</taxon>
        <taxon>Magnoliopsida</taxon>
        <taxon>eudicotyledons</taxon>
        <taxon>Gunneridae</taxon>
        <taxon>Pentapetalae</taxon>
        <taxon>rosids</taxon>
        <taxon>fabids</taxon>
        <taxon>Rosales</taxon>
        <taxon>Rosaceae</taxon>
        <taxon>Rosoideae</taxon>
        <taxon>Rosoideae incertae sedis</taxon>
        <taxon>Rosa</taxon>
    </lineage>
</organism>
<dbReference type="PANTHER" id="PTHR15574:SF65">
    <property type="entry name" value="TRANSDUCIN_WD40 REPEAT-LIKE SUPERFAMILY PROTEIN"/>
    <property type="match status" value="1"/>
</dbReference>
<sequence length="124" mass="14113">MSQWTYFAQTTWLRRAGVGSLGWLTPKSGELAVKYYNDLIYLFNKNMEDNGKPQVFLGHRNRDTITGVSFLGPNDDYVMSGSMCGHVFIWKKKEAKVILVIKDTSVQIGPHTNLPIINCNLSWE</sequence>
<evidence type="ECO:0000313" key="4">
    <source>
        <dbReference type="Proteomes" id="UP000238479"/>
    </source>
</evidence>
<dbReference type="InterPro" id="IPR036322">
    <property type="entry name" value="WD40_repeat_dom_sf"/>
</dbReference>
<dbReference type="GO" id="GO:0080008">
    <property type="term" value="C:Cul4-RING E3 ubiquitin ligase complex"/>
    <property type="evidence" value="ECO:0007669"/>
    <property type="project" value="TreeGrafter"/>
</dbReference>
<name>A0A2P6Q423_ROSCH</name>
<keyword evidence="4" id="KW-1185">Reference proteome</keyword>
<dbReference type="PANTHER" id="PTHR15574">
    <property type="entry name" value="WD REPEAT DOMAIN-CONTAINING FAMILY"/>
    <property type="match status" value="1"/>
</dbReference>
<accession>A0A2P6Q423</accession>
<dbReference type="SUPFAM" id="SSF50978">
    <property type="entry name" value="WD40 repeat-like"/>
    <property type="match status" value="1"/>
</dbReference>
<dbReference type="AlphaFoldDB" id="A0A2P6Q423"/>
<proteinExistence type="predicted"/>
<dbReference type="GO" id="GO:0005737">
    <property type="term" value="C:cytoplasm"/>
    <property type="evidence" value="ECO:0007669"/>
    <property type="project" value="TreeGrafter"/>
</dbReference>
<keyword evidence="2" id="KW-0677">Repeat</keyword>
<dbReference type="InterPro" id="IPR045151">
    <property type="entry name" value="DCAF8"/>
</dbReference>
<reference evidence="3 4" key="1">
    <citation type="journal article" date="2018" name="Nat. Genet.">
        <title>The Rosa genome provides new insights in the design of modern roses.</title>
        <authorList>
            <person name="Bendahmane M."/>
        </authorList>
    </citation>
    <scope>NUCLEOTIDE SEQUENCE [LARGE SCALE GENOMIC DNA]</scope>
    <source>
        <strain evidence="4">cv. Old Blush</strain>
    </source>
</reference>
<gene>
    <name evidence="3" type="ORF">RchiOBHm_Chr5g0008271</name>
</gene>